<dbReference type="VEuPathDB" id="FungiDB:VP01_8g4"/>
<sequence>MIQGKYLGNLSFGLNFGRKICRFLISNSICCISGEVKVEGFLLIPEHCMWEELWGDSMADYKQLCCRNNVLVAYTRWRTCMITRQPEKHDIMCSQNLVFSNLFLACLTRKTSSQLSFSAHLSHLRIPSDQSFPTNFSFFSWLLIRSKKKIIVKNLSIKEQYIKPLTGLGAPMRSNTQTSGTHRNDQKKGDRPLRNGNRRGLKNTQKDELKVNPGLALEIPYQPGLYKDNQAKSRINRPQTLIIVKFNHPQRALNSYLSRTSFPHNYIPQLHTIYPEISTVQFHLSHFTSKQLTLLSVRPQLSFNGTQISLQFQQENFERDLNKPCLQAHQRINDKIFFILLCLAHLFLKLNILWILPELPKGKELSLTLGRLKIKFIKLIKDTGKVITPKFEFHTKLNHTSPTPLLISGPFKMCATRLKKPSVLVILILSKTLQPLLYFWISAPHQSTLIFLINHSIGRIICKMENKFHLSLPHNSFHVWINVATWELGLNICEDNFNHINMLMGVVKIFKLHQNIQGSQFLICGLRFFTGINFHRISDDELKKSEDIYRLELQTTLFRKEKPYIIAHTQYLQLQVIYILFIKLLCYTNNLISLLNFDNSKKNYLF</sequence>
<feature type="region of interest" description="Disordered" evidence="1">
    <location>
        <begin position="168"/>
        <end position="207"/>
    </location>
</feature>
<protein>
    <submittedName>
        <fullName evidence="2">Uncharacterized protein</fullName>
    </submittedName>
</protein>
<keyword evidence="3" id="KW-1185">Reference proteome</keyword>
<feature type="compositionally biased region" description="Basic and acidic residues" evidence="1">
    <location>
        <begin position="182"/>
        <end position="193"/>
    </location>
</feature>
<dbReference type="EMBL" id="LAVV01014605">
    <property type="protein sequence ID" value="KNZ44584.1"/>
    <property type="molecule type" value="Genomic_DNA"/>
</dbReference>
<gene>
    <name evidence="2" type="ORF">VP01_8g4</name>
</gene>
<evidence type="ECO:0000256" key="1">
    <source>
        <dbReference type="SAM" id="MobiDB-lite"/>
    </source>
</evidence>
<name>A0A0L6U7R7_9BASI</name>
<organism evidence="2 3">
    <name type="scientific">Puccinia sorghi</name>
    <dbReference type="NCBI Taxonomy" id="27349"/>
    <lineage>
        <taxon>Eukaryota</taxon>
        <taxon>Fungi</taxon>
        <taxon>Dikarya</taxon>
        <taxon>Basidiomycota</taxon>
        <taxon>Pucciniomycotina</taxon>
        <taxon>Pucciniomycetes</taxon>
        <taxon>Pucciniales</taxon>
        <taxon>Pucciniaceae</taxon>
        <taxon>Puccinia</taxon>
    </lineage>
</organism>
<comment type="caution">
    <text evidence="2">The sequence shown here is derived from an EMBL/GenBank/DDBJ whole genome shotgun (WGS) entry which is preliminary data.</text>
</comment>
<proteinExistence type="predicted"/>
<dbReference type="Proteomes" id="UP000037035">
    <property type="component" value="Unassembled WGS sequence"/>
</dbReference>
<accession>A0A0L6U7R7</accession>
<dbReference type="AlphaFoldDB" id="A0A0L6U7R7"/>
<evidence type="ECO:0000313" key="2">
    <source>
        <dbReference type="EMBL" id="KNZ44584.1"/>
    </source>
</evidence>
<reference evidence="2 3" key="1">
    <citation type="submission" date="2015-08" db="EMBL/GenBank/DDBJ databases">
        <title>Next Generation Sequencing and Analysis of the Genome of Puccinia sorghi L Schw, the Causal Agent of Maize Common Rust.</title>
        <authorList>
            <person name="Rochi L."/>
            <person name="Burguener G."/>
            <person name="Darino M."/>
            <person name="Turjanski A."/>
            <person name="Kreff E."/>
            <person name="Dieguez M.J."/>
            <person name="Sacco F."/>
        </authorList>
    </citation>
    <scope>NUCLEOTIDE SEQUENCE [LARGE SCALE GENOMIC DNA]</scope>
    <source>
        <strain evidence="2 3">RO10H11247</strain>
    </source>
</reference>
<evidence type="ECO:0000313" key="3">
    <source>
        <dbReference type="Proteomes" id="UP000037035"/>
    </source>
</evidence>